<dbReference type="AlphaFoldDB" id="A0A837B0Y9"/>
<reference evidence="5 6" key="1">
    <citation type="submission" date="2014-04" db="EMBL/GenBank/DDBJ databases">
        <title>The Genome Sequence of Acinetobacter baumanii BIDMC 57.</title>
        <authorList>
            <consortium name="The Broad Institute Genomics Platform"/>
            <consortium name="The Broad Institute Genome Sequencing Center for Infectious Disease"/>
            <person name="Murphy C."/>
            <person name="Cosimi L."/>
            <person name="Cerqueira G."/>
            <person name="Feldgarden M."/>
            <person name="Earl A."/>
            <person name="Spencer M.D."/>
            <person name="Fodor A."/>
            <person name="Sautter R.L."/>
            <person name="Hung D."/>
            <person name="Onderdonk A.B."/>
            <person name="Ernst C."/>
            <person name="Delaney M."/>
            <person name="DuBois A."/>
            <person name="Young S.K."/>
            <person name="Zeng Q."/>
            <person name="Gargeya S."/>
            <person name="Abouelleil A."/>
            <person name="Alvarado L."/>
            <person name="Chapman S.B."/>
            <person name="Gainer-Dewar J."/>
            <person name="Goldberg J."/>
            <person name="Griggs A."/>
            <person name="Gujja S."/>
            <person name="Hansen M."/>
            <person name="Howarth C."/>
            <person name="Imamovic A."/>
            <person name="Larimer J."/>
            <person name="Pearson M."/>
            <person name="Poon T.W."/>
            <person name="Priest M."/>
            <person name="Roberts A."/>
            <person name="Saif S."/>
            <person name="Shea T."/>
            <person name="Sykes S."/>
            <person name="Wortman J."/>
            <person name="Nusbaum C."/>
            <person name="Birren B."/>
        </authorList>
    </citation>
    <scope>NUCLEOTIDE SEQUENCE [LARGE SCALE GENOMIC DNA]</scope>
    <source>
        <strain evidence="5 6">BIDMC 57</strain>
    </source>
</reference>
<accession>A0A837B0Y9</accession>
<evidence type="ECO:0000313" key="6">
    <source>
        <dbReference type="Proteomes" id="UP000027208"/>
    </source>
</evidence>
<name>A0A837B0Y9_ACINO</name>
<dbReference type="SMART" id="SM00342">
    <property type="entry name" value="HTH_ARAC"/>
    <property type="match status" value="1"/>
</dbReference>
<evidence type="ECO:0000313" key="5">
    <source>
        <dbReference type="EMBL" id="KDM51658.1"/>
    </source>
</evidence>
<feature type="domain" description="HTH araC/xylS-type" evidence="4">
    <location>
        <begin position="1"/>
        <end position="85"/>
    </location>
</feature>
<dbReference type="GO" id="GO:0043565">
    <property type="term" value="F:sequence-specific DNA binding"/>
    <property type="evidence" value="ECO:0007669"/>
    <property type="project" value="InterPro"/>
</dbReference>
<sequence length="86" mass="9885">MIPLKQAADYLLLSERTFSRLFLKYTGIPYTKWCLKARLLYSLELLVLGKTVTEIAFDLGYSSPSAFIHAFKSLFNTTPNQFIKTE</sequence>
<dbReference type="PANTHER" id="PTHR11019:SF159">
    <property type="entry name" value="TRANSCRIPTIONAL REGULATOR-RELATED"/>
    <property type="match status" value="1"/>
</dbReference>
<comment type="caution">
    <text evidence="5">The sequence shown here is derived from an EMBL/GenBank/DDBJ whole genome shotgun (WGS) entry which is preliminary data.</text>
</comment>
<dbReference type="GO" id="GO:0003700">
    <property type="term" value="F:DNA-binding transcription factor activity"/>
    <property type="evidence" value="ECO:0007669"/>
    <property type="project" value="InterPro"/>
</dbReference>
<dbReference type="InterPro" id="IPR018062">
    <property type="entry name" value="HTH_AraC-typ_CS"/>
</dbReference>
<dbReference type="EMBL" id="JMUI01000021">
    <property type="protein sequence ID" value="KDM51658.1"/>
    <property type="molecule type" value="Genomic_DNA"/>
</dbReference>
<dbReference type="InterPro" id="IPR009057">
    <property type="entry name" value="Homeodomain-like_sf"/>
</dbReference>
<dbReference type="PROSITE" id="PS00041">
    <property type="entry name" value="HTH_ARAC_FAMILY_1"/>
    <property type="match status" value="1"/>
</dbReference>
<dbReference type="Pfam" id="PF12833">
    <property type="entry name" value="HTH_18"/>
    <property type="match status" value="1"/>
</dbReference>
<dbReference type="SUPFAM" id="SSF46689">
    <property type="entry name" value="Homeodomain-like"/>
    <property type="match status" value="1"/>
</dbReference>
<dbReference type="InterPro" id="IPR018060">
    <property type="entry name" value="HTH_AraC"/>
</dbReference>
<dbReference type="RefSeq" id="WP_079377198.1">
    <property type="nucleotide sequence ID" value="NZ_BKIO01000059.1"/>
</dbReference>
<dbReference type="PANTHER" id="PTHR11019">
    <property type="entry name" value="HTH-TYPE TRANSCRIPTIONAL REGULATOR NIMR"/>
    <property type="match status" value="1"/>
</dbReference>
<dbReference type="Gene3D" id="1.10.10.60">
    <property type="entry name" value="Homeodomain-like"/>
    <property type="match status" value="1"/>
</dbReference>
<dbReference type="Proteomes" id="UP000027208">
    <property type="component" value="Unassembled WGS sequence"/>
</dbReference>
<dbReference type="InterPro" id="IPR020449">
    <property type="entry name" value="Tscrpt_reg_AraC-type_HTH"/>
</dbReference>
<keyword evidence="1" id="KW-0805">Transcription regulation</keyword>
<organism evidence="5 6">
    <name type="scientific">Acinetobacter nosocomialis</name>
    <dbReference type="NCBI Taxonomy" id="106654"/>
    <lineage>
        <taxon>Bacteria</taxon>
        <taxon>Pseudomonadati</taxon>
        <taxon>Pseudomonadota</taxon>
        <taxon>Gammaproteobacteria</taxon>
        <taxon>Moraxellales</taxon>
        <taxon>Moraxellaceae</taxon>
        <taxon>Acinetobacter</taxon>
        <taxon>Acinetobacter calcoaceticus/baumannii complex</taxon>
    </lineage>
</organism>
<dbReference type="PROSITE" id="PS01124">
    <property type="entry name" value="HTH_ARAC_FAMILY_2"/>
    <property type="match status" value="1"/>
</dbReference>
<dbReference type="PRINTS" id="PR00032">
    <property type="entry name" value="HTHARAC"/>
</dbReference>
<keyword evidence="3" id="KW-0804">Transcription</keyword>
<keyword evidence="2" id="KW-0238">DNA-binding</keyword>
<protein>
    <recommendedName>
        <fullName evidence="4">HTH araC/xylS-type domain-containing protein</fullName>
    </recommendedName>
</protein>
<evidence type="ECO:0000256" key="2">
    <source>
        <dbReference type="ARBA" id="ARBA00023125"/>
    </source>
</evidence>
<evidence type="ECO:0000259" key="4">
    <source>
        <dbReference type="PROSITE" id="PS01124"/>
    </source>
</evidence>
<proteinExistence type="predicted"/>
<gene>
    <name evidence="5" type="ORF">AE32_03879</name>
</gene>
<evidence type="ECO:0000256" key="1">
    <source>
        <dbReference type="ARBA" id="ARBA00023015"/>
    </source>
</evidence>
<evidence type="ECO:0000256" key="3">
    <source>
        <dbReference type="ARBA" id="ARBA00023163"/>
    </source>
</evidence>